<dbReference type="Proteomes" id="UP000636010">
    <property type="component" value="Unassembled WGS sequence"/>
</dbReference>
<dbReference type="EMBL" id="BMEC01000004">
    <property type="protein sequence ID" value="GGC30765.1"/>
    <property type="molecule type" value="Genomic_DNA"/>
</dbReference>
<evidence type="ECO:0000256" key="1">
    <source>
        <dbReference type="ARBA" id="ARBA00008270"/>
    </source>
</evidence>
<keyword evidence="4" id="KW-1185">Reference proteome</keyword>
<dbReference type="PANTHER" id="PTHR13774:SF17">
    <property type="entry name" value="PHENAZINE BIOSYNTHESIS-LIKE DOMAIN-CONTAINING PROTEIN"/>
    <property type="match status" value="1"/>
</dbReference>
<comment type="caution">
    <text evidence="3">The sequence shown here is derived from an EMBL/GenBank/DDBJ whole genome shotgun (WGS) entry which is preliminary data.</text>
</comment>
<dbReference type="PIRSF" id="PIRSF016184">
    <property type="entry name" value="PhzC_PhzF"/>
    <property type="match status" value="1"/>
</dbReference>
<sequence>MPKHFPFAIINAFSNLKQDFLGNPCAVMLLDKPISSEKMQAIAKDLHQPATSFLWATDKPDVYNVRWYAPDAEIGLCGHGSLASIAFLSNQSPKGSETVGEFKLISGTEIISGRSVSAQEYEISLHSIASKEQKKAPKGLEEALGNKIIHYLVNDNKHIVVLESEQQVKEMKPDFAALRKIDTFGYAVTAPSNEVDFVSRTIVPHVQQLEDHATGSSHALLVPYWSEKLNKQQMISKQLSPRGGYFKSGLDDEFVHLTGQTYSSVEGSFLM</sequence>
<dbReference type="RefSeq" id="WP_188461948.1">
    <property type="nucleotide sequence ID" value="NZ_BAABHU010000004.1"/>
</dbReference>
<dbReference type="InterPro" id="IPR003719">
    <property type="entry name" value="Phenazine_PhzF-like"/>
</dbReference>
<organism evidence="3 4">
    <name type="scientific">Marivirga lumbricoides</name>
    <dbReference type="NCBI Taxonomy" id="1046115"/>
    <lineage>
        <taxon>Bacteria</taxon>
        <taxon>Pseudomonadati</taxon>
        <taxon>Bacteroidota</taxon>
        <taxon>Cytophagia</taxon>
        <taxon>Cytophagales</taxon>
        <taxon>Marivirgaceae</taxon>
        <taxon>Marivirga</taxon>
    </lineage>
</organism>
<dbReference type="Pfam" id="PF02567">
    <property type="entry name" value="PhzC-PhzF"/>
    <property type="match status" value="1"/>
</dbReference>
<protein>
    <recommendedName>
        <fullName evidence="5">PhzF family phenazine biosynthesis protein</fullName>
    </recommendedName>
</protein>
<evidence type="ECO:0000313" key="4">
    <source>
        <dbReference type="Proteomes" id="UP000636010"/>
    </source>
</evidence>
<dbReference type="SUPFAM" id="SSF54506">
    <property type="entry name" value="Diaminopimelate epimerase-like"/>
    <property type="match status" value="1"/>
</dbReference>
<reference evidence="4" key="1">
    <citation type="journal article" date="2019" name="Int. J. Syst. Evol. Microbiol.">
        <title>The Global Catalogue of Microorganisms (GCM) 10K type strain sequencing project: providing services to taxonomists for standard genome sequencing and annotation.</title>
        <authorList>
            <consortium name="The Broad Institute Genomics Platform"/>
            <consortium name="The Broad Institute Genome Sequencing Center for Infectious Disease"/>
            <person name="Wu L."/>
            <person name="Ma J."/>
        </authorList>
    </citation>
    <scope>NUCLEOTIDE SEQUENCE [LARGE SCALE GENOMIC DNA]</scope>
    <source>
        <strain evidence="4">CGMCC 1.10832</strain>
    </source>
</reference>
<accession>A0ABQ1LZ84</accession>
<evidence type="ECO:0000313" key="3">
    <source>
        <dbReference type="EMBL" id="GGC30765.1"/>
    </source>
</evidence>
<keyword evidence="2" id="KW-0413">Isomerase</keyword>
<proteinExistence type="inferred from homology"/>
<evidence type="ECO:0000256" key="2">
    <source>
        <dbReference type="ARBA" id="ARBA00023235"/>
    </source>
</evidence>
<comment type="similarity">
    <text evidence="1">Belongs to the PhzF family.</text>
</comment>
<name>A0ABQ1LZ84_9BACT</name>
<dbReference type="PANTHER" id="PTHR13774">
    <property type="entry name" value="PHENAZINE BIOSYNTHESIS PROTEIN"/>
    <property type="match status" value="1"/>
</dbReference>
<dbReference type="Gene3D" id="3.10.310.10">
    <property type="entry name" value="Diaminopimelate Epimerase, Chain A, domain 1"/>
    <property type="match status" value="2"/>
</dbReference>
<gene>
    <name evidence="3" type="ORF">GCM10011506_15250</name>
</gene>
<evidence type="ECO:0008006" key="5">
    <source>
        <dbReference type="Google" id="ProtNLM"/>
    </source>
</evidence>